<evidence type="ECO:0000259" key="2">
    <source>
        <dbReference type="Pfam" id="PF13837"/>
    </source>
</evidence>
<dbReference type="InterPro" id="IPR044822">
    <property type="entry name" value="Myb_DNA-bind_4"/>
</dbReference>
<organism evidence="3 4">
    <name type="scientific">Cyphomyrmex costatus</name>
    <dbReference type="NCBI Taxonomy" id="456900"/>
    <lineage>
        <taxon>Eukaryota</taxon>
        <taxon>Metazoa</taxon>
        <taxon>Ecdysozoa</taxon>
        <taxon>Arthropoda</taxon>
        <taxon>Hexapoda</taxon>
        <taxon>Insecta</taxon>
        <taxon>Pterygota</taxon>
        <taxon>Neoptera</taxon>
        <taxon>Endopterygota</taxon>
        <taxon>Hymenoptera</taxon>
        <taxon>Apocrita</taxon>
        <taxon>Aculeata</taxon>
        <taxon>Formicoidea</taxon>
        <taxon>Formicidae</taxon>
        <taxon>Myrmicinae</taxon>
        <taxon>Cyphomyrmex</taxon>
    </lineage>
</organism>
<gene>
    <name evidence="3" type="ORF">ALC62_15037</name>
</gene>
<keyword evidence="4" id="KW-1185">Reference proteome</keyword>
<dbReference type="PANTHER" id="PTHR47595">
    <property type="entry name" value="HEAT SHOCK 70 KDA PROTEIN 14"/>
    <property type="match status" value="1"/>
</dbReference>
<evidence type="ECO:0000256" key="1">
    <source>
        <dbReference type="SAM" id="MobiDB-lite"/>
    </source>
</evidence>
<evidence type="ECO:0000313" key="4">
    <source>
        <dbReference type="Proteomes" id="UP000078542"/>
    </source>
</evidence>
<evidence type="ECO:0000313" key="3">
    <source>
        <dbReference type="EMBL" id="KYM94335.1"/>
    </source>
</evidence>
<name>A0A151I829_9HYME</name>
<protein>
    <submittedName>
        <fullName evidence="3">Trihelix transcription factor GT-2</fullName>
    </submittedName>
</protein>
<reference evidence="3 4" key="1">
    <citation type="submission" date="2016-03" db="EMBL/GenBank/DDBJ databases">
        <title>Cyphomyrmex costatus WGS genome.</title>
        <authorList>
            <person name="Nygaard S."/>
            <person name="Hu H."/>
            <person name="Boomsma J."/>
            <person name="Zhang G."/>
        </authorList>
    </citation>
    <scope>NUCLEOTIDE SEQUENCE [LARGE SCALE GENOMIC DNA]</scope>
    <source>
        <strain evidence="3">MS0001</strain>
        <tissue evidence="3">Whole body</tissue>
    </source>
</reference>
<feature type="domain" description="Myb/SANT-like DNA-binding" evidence="2">
    <location>
        <begin position="104"/>
        <end position="189"/>
    </location>
</feature>
<dbReference type="Gene3D" id="1.10.10.60">
    <property type="entry name" value="Homeodomain-like"/>
    <property type="match status" value="1"/>
</dbReference>
<dbReference type="Pfam" id="PF13837">
    <property type="entry name" value="Myb_DNA-bind_4"/>
    <property type="match status" value="1"/>
</dbReference>
<dbReference type="EMBL" id="KQ978388">
    <property type="protein sequence ID" value="KYM94335.1"/>
    <property type="molecule type" value="Genomic_DNA"/>
</dbReference>
<dbReference type="Proteomes" id="UP000078542">
    <property type="component" value="Unassembled WGS sequence"/>
</dbReference>
<sequence>MQKQKYPALFRNKSAINDETHDKKVLKLTNGSNTIELHVSNNIFERANNDPQFGVHLFNKYSKEILKQKSHCIGTNVSEDRTNENRQFDNYDDSENNENIGASRHHWSTEQTKLLLFLFRQLSKENMIHNRLWNEISAGMKEKGYALTASQCSTKIDSLKKAYKKCCDHNRQTGNTPKKIEHYDILCEIFAKTPWMQPLSTVGSSKPLGQHLDEESSSSG</sequence>
<feature type="region of interest" description="Disordered" evidence="1">
    <location>
        <begin position="201"/>
        <end position="220"/>
    </location>
</feature>
<accession>A0A151I829</accession>
<dbReference type="PANTHER" id="PTHR47595:SF1">
    <property type="entry name" value="MYB_SANT-LIKE DNA-BINDING DOMAIN-CONTAINING PROTEIN"/>
    <property type="match status" value="1"/>
</dbReference>
<proteinExistence type="predicted"/>
<dbReference type="AlphaFoldDB" id="A0A151I829"/>